<dbReference type="EMBL" id="STGX01000016">
    <property type="protein sequence ID" value="THV25968.1"/>
    <property type="molecule type" value="Genomic_DNA"/>
</dbReference>
<sequence>MITSNDSTGNVADTTTPIFYEPQHDPETRRRVAQAFARRGYELTSDEDAVLSILADGDGSVLTILWGDLGSTLHLVGEYASPEEYVTAAADWFESDLENDAPAEPGAAARTEEAERAANRSEWIAGMRALLDLLDADPEMPLPRAAKDAVAFYVATSDEADRIAEPLTEVEVHDRPERIFRYETTGRLNGLRVAVYTGAMTGVTL</sequence>
<accession>A0A4S8P6S4</accession>
<name>A0A4S8P6S4_9ACTN</name>
<proteinExistence type="predicted"/>
<dbReference type="RefSeq" id="WP_136531416.1">
    <property type="nucleotide sequence ID" value="NZ_STGX01000016.1"/>
</dbReference>
<dbReference type="AlphaFoldDB" id="A0A4S8P6S4"/>
<evidence type="ECO:0000313" key="2">
    <source>
        <dbReference type="EMBL" id="THV25968.1"/>
    </source>
</evidence>
<comment type="caution">
    <text evidence="2">The sequence shown here is derived from an EMBL/GenBank/DDBJ whole genome shotgun (WGS) entry which is preliminary data.</text>
</comment>
<gene>
    <name evidence="2" type="ORF">E9998_19740</name>
</gene>
<feature type="region of interest" description="Disordered" evidence="1">
    <location>
        <begin position="1"/>
        <end position="22"/>
    </location>
</feature>
<protein>
    <submittedName>
        <fullName evidence="2">Uncharacterized protein</fullName>
    </submittedName>
</protein>
<evidence type="ECO:0000256" key="1">
    <source>
        <dbReference type="SAM" id="MobiDB-lite"/>
    </source>
</evidence>
<dbReference type="Proteomes" id="UP000305792">
    <property type="component" value="Unassembled WGS sequence"/>
</dbReference>
<evidence type="ECO:0000313" key="3">
    <source>
        <dbReference type="Proteomes" id="UP000305792"/>
    </source>
</evidence>
<feature type="compositionally biased region" description="Polar residues" evidence="1">
    <location>
        <begin position="1"/>
        <end position="17"/>
    </location>
</feature>
<reference evidence="2 3" key="1">
    <citation type="journal article" date="2018" name="Int. J. Syst. Evol. Microbiol.">
        <title>Glycomyces paridis sp. nov., isolated from the medicinal plant Paris polyphylla.</title>
        <authorList>
            <person name="Fang X.M."/>
            <person name="Bai J.L."/>
            <person name="Su J."/>
            <person name="Zhao L.L."/>
            <person name="Liu H.Y."/>
            <person name="Ma B.P."/>
            <person name="Zhang Y.Q."/>
            <person name="Yu L.Y."/>
        </authorList>
    </citation>
    <scope>NUCLEOTIDE SEQUENCE [LARGE SCALE GENOMIC DNA]</scope>
    <source>
        <strain evidence="2 3">CPCC 204357</strain>
    </source>
</reference>
<organism evidence="2 3">
    <name type="scientific">Glycomyces paridis</name>
    <dbReference type="NCBI Taxonomy" id="2126555"/>
    <lineage>
        <taxon>Bacteria</taxon>
        <taxon>Bacillati</taxon>
        <taxon>Actinomycetota</taxon>
        <taxon>Actinomycetes</taxon>
        <taxon>Glycomycetales</taxon>
        <taxon>Glycomycetaceae</taxon>
        <taxon>Glycomyces</taxon>
    </lineage>
</organism>
<keyword evidence="3" id="KW-1185">Reference proteome</keyword>
<dbReference type="OrthoDB" id="3530961at2"/>